<dbReference type="GO" id="GO:0003723">
    <property type="term" value="F:RNA binding"/>
    <property type="evidence" value="ECO:0007669"/>
    <property type="project" value="InterPro"/>
</dbReference>
<evidence type="ECO:0000313" key="3">
    <source>
        <dbReference type="EMBL" id="RHB02899.1"/>
    </source>
</evidence>
<sequence>MQMGFLFRKEEKMIIKRVLTNNSVVIEENGIEKIVCGKGIAFKKKPGMKIDVSLINQTFVLEENANHRYEDLLKDVPMPYIEISREIINQAKLQLAKPISDIVILTLSDHIYAAVQRVKEGISIHNSLLWEVQNYYELEYELGKKGIQLIKEREGIELPDDEAGFIALHIVNAQINDNPEMDSAYKITKLIQEITTIVRYFFSRNFSSSDIYYYRFITHLKFFAIRMFNGKTMNNNDLELLDVIREKFQLAYNCVQQIKDFLQQKYRYTMTDEEIMYLTIHIHRVVNKASDKNH</sequence>
<dbReference type="AlphaFoldDB" id="A0A413UB69"/>
<dbReference type="GO" id="GO:0006355">
    <property type="term" value="P:regulation of DNA-templated transcription"/>
    <property type="evidence" value="ECO:0007669"/>
    <property type="project" value="InterPro"/>
</dbReference>
<dbReference type="EMBL" id="QSGD01000039">
    <property type="protein sequence ID" value="RHB02899.1"/>
    <property type="molecule type" value="Genomic_DNA"/>
</dbReference>
<dbReference type="PANTHER" id="PTHR30185">
    <property type="entry name" value="CRYPTIC BETA-GLUCOSIDE BGL OPERON ANTITERMINATOR"/>
    <property type="match status" value="1"/>
</dbReference>
<accession>A0A413UB69</accession>
<evidence type="ECO:0000313" key="4">
    <source>
        <dbReference type="Proteomes" id="UP000285288"/>
    </source>
</evidence>
<dbReference type="Pfam" id="PF00874">
    <property type="entry name" value="PRD"/>
    <property type="match status" value="2"/>
</dbReference>
<dbReference type="Gene3D" id="1.10.1790.10">
    <property type="entry name" value="PRD domain"/>
    <property type="match status" value="2"/>
</dbReference>
<proteinExistence type="predicted"/>
<gene>
    <name evidence="3" type="ORF">DW907_09000</name>
</gene>
<dbReference type="Proteomes" id="UP000285288">
    <property type="component" value="Unassembled WGS sequence"/>
</dbReference>
<dbReference type="InterPro" id="IPR036634">
    <property type="entry name" value="PRD_sf"/>
</dbReference>
<dbReference type="SUPFAM" id="SSF63520">
    <property type="entry name" value="PTS-regulatory domain, PRD"/>
    <property type="match status" value="2"/>
</dbReference>
<dbReference type="InterPro" id="IPR036650">
    <property type="entry name" value="CAT_RNA-bd_dom_sf"/>
</dbReference>
<dbReference type="Gene3D" id="2.30.24.10">
    <property type="entry name" value="CAT RNA-binding domain"/>
    <property type="match status" value="1"/>
</dbReference>
<dbReference type="SUPFAM" id="SSF50151">
    <property type="entry name" value="SacY-like RNA-binding domain"/>
    <property type="match status" value="1"/>
</dbReference>
<dbReference type="NCBIfam" id="NF046042">
    <property type="entry name" value="LicT"/>
    <property type="match status" value="1"/>
</dbReference>
<feature type="domain" description="PRD" evidence="2">
    <location>
        <begin position="75"/>
        <end position="180"/>
    </location>
</feature>
<reference evidence="3 4" key="1">
    <citation type="submission" date="2018-08" db="EMBL/GenBank/DDBJ databases">
        <title>A genome reference for cultivated species of the human gut microbiota.</title>
        <authorList>
            <person name="Zou Y."/>
            <person name="Xue W."/>
            <person name="Luo G."/>
        </authorList>
    </citation>
    <scope>NUCLEOTIDE SEQUENCE [LARGE SCALE GENOMIC DNA]</scope>
    <source>
        <strain evidence="3 4">AM42-13AC</strain>
    </source>
</reference>
<dbReference type="Pfam" id="PF03123">
    <property type="entry name" value="CAT_RBD"/>
    <property type="match status" value="1"/>
</dbReference>
<dbReference type="PANTHER" id="PTHR30185:SF15">
    <property type="entry name" value="CRYPTIC BETA-GLUCOSIDE BGL OPERON ANTITERMINATOR"/>
    <property type="match status" value="1"/>
</dbReference>
<dbReference type="InterPro" id="IPR004341">
    <property type="entry name" value="CAT_RNA-bd_dom"/>
</dbReference>
<name>A0A413UB69_9FIRM</name>
<comment type="caution">
    <text evidence="3">The sequence shown here is derived from an EMBL/GenBank/DDBJ whole genome shotgun (WGS) entry which is preliminary data.</text>
</comment>
<dbReference type="SMART" id="SM01061">
    <property type="entry name" value="CAT_RBD"/>
    <property type="match status" value="1"/>
</dbReference>
<dbReference type="PROSITE" id="PS51372">
    <property type="entry name" value="PRD_2"/>
    <property type="match status" value="2"/>
</dbReference>
<protein>
    <submittedName>
        <fullName evidence="3">PRD domain-containing protein</fullName>
    </submittedName>
</protein>
<dbReference type="InterPro" id="IPR050661">
    <property type="entry name" value="BglG_antiterminators"/>
</dbReference>
<feature type="domain" description="PRD" evidence="2">
    <location>
        <begin position="182"/>
        <end position="292"/>
    </location>
</feature>
<organism evidence="3 4">
    <name type="scientific">Holdemanella biformis</name>
    <dbReference type="NCBI Taxonomy" id="1735"/>
    <lineage>
        <taxon>Bacteria</taxon>
        <taxon>Bacillati</taxon>
        <taxon>Bacillota</taxon>
        <taxon>Erysipelotrichia</taxon>
        <taxon>Erysipelotrichales</taxon>
        <taxon>Erysipelotrichaceae</taxon>
        <taxon>Holdemanella</taxon>
    </lineage>
</organism>
<keyword evidence="1" id="KW-0677">Repeat</keyword>
<evidence type="ECO:0000256" key="1">
    <source>
        <dbReference type="ARBA" id="ARBA00022737"/>
    </source>
</evidence>
<dbReference type="InterPro" id="IPR011608">
    <property type="entry name" value="PRD"/>
</dbReference>
<evidence type="ECO:0000259" key="2">
    <source>
        <dbReference type="PROSITE" id="PS51372"/>
    </source>
</evidence>